<keyword evidence="4 7" id="KW-1133">Transmembrane helix</keyword>
<gene>
    <name evidence="10" type="ORF">A176_006912</name>
</gene>
<feature type="domain" description="ABC3 transporter permease C-terminal" evidence="8">
    <location>
        <begin position="289"/>
        <end position="401"/>
    </location>
</feature>
<evidence type="ECO:0000313" key="11">
    <source>
        <dbReference type="Proteomes" id="UP000009026"/>
    </source>
</evidence>
<feature type="domain" description="MacB-like periplasmic core" evidence="9">
    <location>
        <begin position="25"/>
        <end position="247"/>
    </location>
</feature>
<evidence type="ECO:0000256" key="3">
    <source>
        <dbReference type="ARBA" id="ARBA00022692"/>
    </source>
</evidence>
<dbReference type="OrthoDB" id="5487173at2"/>
<dbReference type="InterPro" id="IPR003838">
    <property type="entry name" value="ABC3_permease_C"/>
</dbReference>
<evidence type="ECO:0000259" key="8">
    <source>
        <dbReference type="Pfam" id="PF02687"/>
    </source>
</evidence>
<dbReference type="Pfam" id="PF02687">
    <property type="entry name" value="FtsX"/>
    <property type="match status" value="1"/>
</dbReference>
<dbReference type="eggNOG" id="COG0577">
    <property type="taxonomic scope" value="Bacteria"/>
</dbReference>
<dbReference type="GO" id="GO:0051301">
    <property type="term" value="P:cell division"/>
    <property type="evidence" value="ECO:0007669"/>
    <property type="project" value="UniProtKB-KW"/>
</dbReference>
<organism evidence="10 11">
    <name type="scientific">Pseudomyxococcus hansupus</name>
    <dbReference type="NCBI Taxonomy" id="1297742"/>
    <lineage>
        <taxon>Bacteria</taxon>
        <taxon>Pseudomonadati</taxon>
        <taxon>Myxococcota</taxon>
        <taxon>Myxococcia</taxon>
        <taxon>Myxococcales</taxon>
        <taxon>Cystobacterineae</taxon>
        <taxon>Myxococcaceae</taxon>
        <taxon>Pseudomyxococcus</taxon>
    </lineage>
</organism>
<keyword evidence="3 7" id="KW-0812">Transmembrane</keyword>
<feature type="transmembrane region" description="Helical" evidence="7">
    <location>
        <begin position="281"/>
        <end position="309"/>
    </location>
</feature>
<dbReference type="PANTHER" id="PTHR30572">
    <property type="entry name" value="MEMBRANE COMPONENT OF TRANSPORTER-RELATED"/>
    <property type="match status" value="1"/>
</dbReference>
<dbReference type="InterPro" id="IPR050250">
    <property type="entry name" value="Macrolide_Exporter_MacB"/>
</dbReference>
<dbReference type="EMBL" id="CP012109">
    <property type="protein sequence ID" value="AKQ70000.1"/>
    <property type="molecule type" value="Genomic_DNA"/>
</dbReference>
<dbReference type="STRING" id="1297742.A176_006912"/>
<dbReference type="PANTHER" id="PTHR30572:SF4">
    <property type="entry name" value="ABC TRANSPORTER PERMEASE YTRF"/>
    <property type="match status" value="1"/>
</dbReference>
<evidence type="ECO:0000256" key="2">
    <source>
        <dbReference type="ARBA" id="ARBA00022475"/>
    </source>
</evidence>
<keyword evidence="2" id="KW-1003">Cell membrane</keyword>
<dbReference type="GO" id="GO:0022857">
    <property type="term" value="F:transmembrane transporter activity"/>
    <property type="evidence" value="ECO:0007669"/>
    <property type="project" value="TreeGrafter"/>
</dbReference>
<dbReference type="GO" id="GO:0005886">
    <property type="term" value="C:plasma membrane"/>
    <property type="evidence" value="ECO:0007669"/>
    <property type="project" value="UniProtKB-SubCell"/>
</dbReference>
<keyword evidence="10" id="KW-0131">Cell cycle</keyword>
<evidence type="ECO:0000256" key="6">
    <source>
        <dbReference type="ARBA" id="ARBA00038076"/>
    </source>
</evidence>
<dbReference type="Pfam" id="PF12704">
    <property type="entry name" value="MacB_PCD"/>
    <property type="match status" value="1"/>
</dbReference>
<dbReference type="RefSeq" id="WP_002637727.1">
    <property type="nucleotide sequence ID" value="NZ_CP012109.1"/>
</dbReference>
<dbReference type="InterPro" id="IPR025857">
    <property type="entry name" value="MacB_PCD"/>
</dbReference>
<evidence type="ECO:0000256" key="4">
    <source>
        <dbReference type="ARBA" id="ARBA00022989"/>
    </source>
</evidence>
<keyword evidence="10" id="KW-0132">Cell division</keyword>
<sequence length="408" mass="43924">MSIRVDVWEGARIALFSLRSNRLRTVLTTVGIGVGVCTLLAIVGIIQGINRSFEDQLANIGANTLQISKFPWTLNGDWWTYRNRKDLTADLVPPILKASEHVLAAAPLFFQRVEGRFLDRKVGSVVVVGTTPDYATVSSFDLERGRFLTDADVDNRAPVVVIGAELTRTLFPGLNPVGQRILLEGKPFRVVGTLEPKGTILGENQDLVVMIPFRSFLSTFGKKRSPNIAVAVTSPEHAPQVVDRLTAVLRQHRNTPPGMPDDFAINRPDQLANMYSQLTGALYAVAVGVGLITLLVGGIGIMNIMLVSVRERTREIGVRRALGARKRTIILQFLMEASCVSALGGTMGTIVGLGLARIVSLITPLAAAVEPLTVAAGVGFAAAVGLLFGIWPAARAANLDPVEALRHE</sequence>
<dbReference type="KEGG" id="mym:A176_006912"/>
<evidence type="ECO:0000313" key="10">
    <source>
        <dbReference type="EMBL" id="AKQ70000.1"/>
    </source>
</evidence>
<feature type="transmembrane region" description="Helical" evidence="7">
    <location>
        <begin position="26"/>
        <end position="46"/>
    </location>
</feature>
<evidence type="ECO:0000256" key="1">
    <source>
        <dbReference type="ARBA" id="ARBA00004651"/>
    </source>
</evidence>
<proteinExistence type="inferred from homology"/>
<keyword evidence="5 7" id="KW-0472">Membrane</keyword>
<protein>
    <submittedName>
        <fullName evidence="10">Cell division protein FtsX</fullName>
    </submittedName>
</protein>
<dbReference type="Proteomes" id="UP000009026">
    <property type="component" value="Chromosome"/>
</dbReference>
<dbReference type="AlphaFoldDB" id="A0A0H4X8X2"/>
<reference evidence="10 11" key="1">
    <citation type="journal article" date="2016" name="PLoS ONE">
        <title>Complete Genome Sequence and Comparative Genomics of a Novel Myxobacterium Myxococcus hansupus.</title>
        <authorList>
            <person name="Sharma G."/>
            <person name="Narwani T."/>
            <person name="Subramanian S."/>
        </authorList>
    </citation>
    <scope>NUCLEOTIDE SEQUENCE [LARGE SCALE GENOMIC DNA]</scope>
    <source>
        <strain evidence="11">mixupus</strain>
    </source>
</reference>
<feature type="transmembrane region" description="Helical" evidence="7">
    <location>
        <begin position="330"/>
        <end position="359"/>
    </location>
</feature>
<name>A0A0H4X8X2_9BACT</name>
<comment type="subcellular location">
    <subcellularLocation>
        <location evidence="1">Cell membrane</location>
        <topology evidence="1">Multi-pass membrane protein</topology>
    </subcellularLocation>
</comment>
<feature type="transmembrane region" description="Helical" evidence="7">
    <location>
        <begin position="371"/>
        <end position="391"/>
    </location>
</feature>
<comment type="similarity">
    <text evidence="6">Belongs to the ABC-4 integral membrane protein family.</text>
</comment>
<evidence type="ECO:0000256" key="7">
    <source>
        <dbReference type="SAM" id="Phobius"/>
    </source>
</evidence>
<evidence type="ECO:0000259" key="9">
    <source>
        <dbReference type="Pfam" id="PF12704"/>
    </source>
</evidence>
<dbReference type="PATRIC" id="fig|1297742.4.peg.7011"/>
<keyword evidence="11" id="KW-1185">Reference proteome</keyword>
<accession>A0A0H4X8X2</accession>
<evidence type="ECO:0000256" key="5">
    <source>
        <dbReference type="ARBA" id="ARBA00023136"/>
    </source>
</evidence>